<dbReference type="EMBL" id="CP045483">
    <property type="protein sequence ID" value="QGR20120.1"/>
    <property type="molecule type" value="Genomic_DNA"/>
</dbReference>
<dbReference type="OrthoDB" id="21421at2157"/>
<dbReference type="PIRSF" id="PIRSF001439">
    <property type="entry name" value="CryM"/>
    <property type="match status" value="1"/>
</dbReference>
<dbReference type="GeneID" id="42799217"/>
<dbReference type="PANTHER" id="PTHR13812:SF19">
    <property type="entry name" value="KETIMINE REDUCTASE MU-CRYSTALLIN"/>
    <property type="match status" value="1"/>
</dbReference>
<keyword evidence="2" id="KW-1185">Reference proteome</keyword>
<dbReference type="Pfam" id="PF02423">
    <property type="entry name" value="OCD_Mu_crystall"/>
    <property type="match status" value="1"/>
</dbReference>
<name>A0A650CQK5_9CREN</name>
<dbReference type="GO" id="GO:0005737">
    <property type="term" value="C:cytoplasm"/>
    <property type="evidence" value="ECO:0007669"/>
    <property type="project" value="TreeGrafter"/>
</dbReference>
<dbReference type="InterPro" id="IPR023401">
    <property type="entry name" value="ODC_N"/>
</dbReference>
<dbReference type="KEGG" id="sazo:D1868_09065"/>
<protein>
    <submittedName>
        <fullName evidence="1">Ornithine cyclodeaminase family protein</fullName>
    </submittedName>
</protein>
<dbReference type="AlphaFoldDB" id="A0A650CQK5"/>
<dbReference type="Proteomes" id="UP000423396">
    <property type="component" value="Chromosome"/>
</dbReference>
<dbReference type="PANTHER" id="PTHR13812">
    <property type="entry name" value="KETIMINE REDUCTASE MU-CRYSTALLIN"/>
    <property type="match status" value="1"/>
</dbReference>
<evidence type="ECO:0000313" key="1">
    <source>
        <dbReference type="EMBL" id="QGR20120.1"/>
    </source>
</evidence>
<proteinExistence type="predicted"/>
<evidence type="ECO:0000313" key="2">
    <source>
        <dbReference type="Proteomes" id="UP000423396"/>
    </source>
</evidence>
<dbReference type="RefSeq" id="WP_156007569.1">
    <property type="nucleotide sequence ID" value="NZ_CP045483.1"/>
</dbReference>
<gene>
    <name evidence="1" type="ORF">D1868_09065</name>
</gene>
<sequence length="306" mass="33069">MIVLTSNNLEELLTPEIAVSAVRQAFSLFSSSRIIQPQRQLLTIKGNWWGIMPSYWDKSVTVKIVNVIPENKKKGLPSVQGAVLLFSPDTGEPLALLDGTTLTAIRTSAASVLSTELAFGGRNIGTLGVIGAGMEARYHIKIASGYLKLSRIMVTARSSHVQLAKEFGAEAVDLETLLKNSDVIFATTSSSTPVVLGKFLKDDFHISSIGAHTPEAREIDDETVKKARTYLVDSLEAVSKETGDYMQPVRSGILKKAIEIGEIINKGIKVERPSIFKTVGIAAQDNITALTAYEEAVKRGIGIKVT</sequence>
<reference evidence="1 2" key="1">
    <citation type="submission" date="2019-10" db="EMBL/GenBank/DDBJ databases">
        <title>Genome Sequences from Six Type Strain Members of the Archaeal Family Sulfolobaceae: Acidianus ambivalens, Acidianus infernus, Metallosphaera prunae, Stygiolobus azoricus, Sulfolobus metallicus, and Sulfurisphaera ohwakuensis.</title>
        <authorList>
            <person name="Counts J.A."/>
            <person name="Kelly R.M."/>
        </authorList>
    </citation>
    <scope>NUCLEOTIDE SEQUENCE [LARGE SCALE GENOMIC DNA]</scope>
    <source>
        <strain evidence="1 2">FC6</strain>
    </source>
</reference>
<dbReference type="Gene3D" id="3.30.1780.10">
    <property type="entry name" value="ornithine cyclodeaminase, domain 1"/>
    <property type="match status" value="1"/>
</dbReference>
<dbReference type="InterPro" id="IPR036291">
    <property type="entry name" value="NAD(P)-bd_dom_sf"/>
</dbReference>
<dbReference type="Gene3D" id="3.40.50.720">
    <property type="entry name" value="NAD(P)-binding Rossmann-like Domain"/>
    <property type="match status" value="1"/>
</dbReference>
<dbReference type="InterPro" id="IPR003462">
    <property type="entry name" value="ODC_Mu_crystall"/>
</dbReference>
<dbReference type="SUPFAM" id="SSF51735">
    <property type="entry name" value="NAD(P)-binding Rossmann-fold domains"/>
    <property type="match status" value="1"/>
</dbReference>
<accession>A0A650CQK5</accession>
<organism evidence="1 2">
    <name type="scientific">Stygiolobus azoricus</name>
    <dbReference type="NCBI Taxonomy" id="41675"/>
    <lineage>
        <taxon>Archaea</taxon>
        <taxon>Thermoproteota</taxon>
        <taxon>Thermoprotei</taxon>
        <taxon>Sulfolobales</taxon>
        <taxon>Sulfolobaceae</taxon>
        <taxon>Stygiolobus</taxon>
    </lineage>
</organism>